<dbReference type="PANTHER" id="PTHR46112">
    <property type="entry name" value="AMINOPEPTIDASE"/>
    <property type="match status" value="1"/>
</dbReference>
<feature type="chain" id="PRO_5021979903" evidence="1">
    <location>
        <begin position="24"/>
        <end position="458"/>
    </location>
</feature>
<dbReference type="GO" id="GO:0004177">
    <property type="term" value="F:aminopeptidase activity"/>
    <property type="evidence" value="ECO:0007669"/>
    <property type="project" value="UniProtKB-KW"/>
</dbReference>
<sequence>MFLRLTSLLVTGLFLVACNPSSAQKKVEDSADASQPIHQPTNAKLKAKLSQNPWPEIRKKRIAQLLPLAMQRANIDAWLTLCRENNNDPIAEHIGGENAGSTAAYLFYRDANGFHSVVFSPVGEATALADLKIHDKVVSVPRGDSAITLMADFVKQQGFKNIAINSSFNNAQADGLSHSQRQTLTTALGEALASKLVSSEELIYQWLAIKLPEEVEIMRLAAKLTAQWQIEAYQQVIPGQSTDADIAKFLKDKMAEYGVTDAWAPDQNPNVNSGPDRGHSHATNKIINSGDVIQIDFGIKLYDKWVSDIQRFAYVLHPNQTKAPEDIQYYWTSARNGSSAAFKAMQPGVRGIDVDAAQRKLMKQAGSEYVMWSTGHPVGYVAHDTGPNLGGSQAAEVRPASKRKLQTGMVFAFDGFHAWKRPDGTLKTISVEEMAVITEDGAEYLIPPQQELILIKSN</sequence>
<protein>
    <submittedName>
        <fullName evidence="3">Aminopeptidase P family protein</fullName>
    </submittedName>
</protein>
<evidence type="ECO:0000313" key="3">
    <source>
        <dbReference type="EMBL" id="TQV77316.1"/>
    </source>
</evidence>
<keyword evidence="3" id="KW-0031">Aminopeptidase</keyword>
<comment type="caution">
    <text evidence="3">The sequence shown here is derived from an EMBL/GenBank/DDBJ whole genome shotgun (WGS) entry which is preliminary data.</text>
</comment>
<dbReference type="RefSeq" id="WP_142940887.1">
    <property type="nucleotide sequence ID" value="NZ_VIKR01000001.1"/>
</dbReference>
<keyword evidence="3" id="KW-0645">Protease</keyword>
<gene>
    <name evidence="3" type="ORF">FLL45_05055</name>
</gene>
<dbReference type="SUPFAM" id="SSF55920">
    <property type="entry name" value="Creatinase/aminopeptidase"/>
    <property type="match status" value="1"/>
</dbReference>
<dbReference type="Gene3D" id="3.90.230.10">
    <property type="entry name" value="Creatinase/methionine aminopeptidase superfamily"/>
    <property type="match status" value="1"/>
</dbReference>
<dbReference type="InterPro" id="IPR000994">
    <property type="entry name" value="Pept_M24"/>
</dbReference>
<dbReference type="PROSITE" id="PS51257">
    <property type="entry name" value="PROKAR_LIPOPROTEIN"/>
    <property type="match status" value="1"/>
</dbReference>
<feature type="signal peptide" evidence="1">
    <location>
        <begin position="1"/>
        <end position="23"/>
    </location>
</feature>
<keyword evidence="4" id="KW-1185">Reference proteome</keyword>
<proteinExistence type="predicted"/>
<dbReference type="OrthoDB" id="9761809at2"/>
<evidence type="ECO:0000313" key="4">
    <source>
        <dbReference type="Proteomes" id="UP000317839"/>
    </source>
</evidence>
<dbReference type="InterPro" id="IPR036005">
    <property type="entry name" value="Creatinase/aminopeptidase-like"/>
</dbReference>
<evidence type="ECO:0000259" key="2">
    <source>
        <dbReference type="Pfam" id="PF00557"/>
    </source>
</evidence>
<dbReference type="PANTHER" id="PTHR46112:SF8">
    <property type="entry name" value="CYTOPLASMIC PEPTIDASE PEPQ-RELATED"/>
    <property type="match status" value="1"/>
</dbReference>
<reference evidence="3 4" key="1">
    <citation type="submission" date="2019-06" db="EMBL/GenBank/DDBJ databases">
        <title>Draft genome of Aliikangiella marina GYP-15.</title>
        <authorList>
            <person name="Wang G."/>
        </authorList>
    </citation>
    <scope>NUCLEOTIDE SEQUENCE [LARGE SCALE GENOMIC DNA]</scope>
    <source>
        <strain evidence="3 4">GYP-15</strain>
    </source>
</reference>
<evidence type="ECO:0000256" key="1">
    <source>
        <dbReference type="SAM" id="SignalP"/>
    </source>
</evidence>
<dbReference type="EMBL" id="VIKR01000001">
    <property type="protein sequence ID" value="TQV77316.1"/>
    <property type="molecule type" value="Genomic_DNA"/>
</dbReference>
<dbReference type="AlphaFoldDB" id="A0A545TJG8"/>
<dbReference type="InterPro" id="IPR050659">
    <property type="entry name" value="Peptidase_M24B"/>
</dbReference>
<feature type="domain" description="Peptidase M24" evidence="2">
    <location>
        <begin position="216"/>
        <end position="439"/>
    </location>
</feature>
<name>A0A545TJG8_9GAMM</name>
<dbReference type="Pfam" id="PF00557">
    <property type="entry name" value="Peptidase_M24"/>
    <property type="match status" value="1"/>
</dbReference>
<organism evidence="3 4">
    <name type="scientific">Aliikangiella marina</name>
    <dbReference type="NCBI Taxonomy" id="1712262"/>
    <lineage>
        <taxon>Bacteria</taxon>
        <taxon>Pseudomonadati</taxon>
        <taxon>Pseudomonadota</taxon>
        <taxon>Gammaproteobacteria</taxon>
        <taxon>Oceanospirillales</taxon>
        <taxon>Pleioneaceae</taxon>
        <taxon>Aliikangiella</taxon>
    </lineage>
</organism>
<keyword evidence="3" id="KW-0378">Hydrolase</keyword>
<keyword evidence="1" id="KW-0732">Signal</keyword>
<dbReference type="Proteomes" id="UP000317839">
    <property type="component" value="Unassembled WGS sequence"/>
</dbReference>
<accession>A0A545TJG8</accession>